<evidence type="ECO:0000256" key="2">
    <source>
        <dbReference type="ARBA" id="ARBA00010566"/>
    </source>
</evidence>
<dbReference type="SUPFAM" id="SSF48256">
    <property type="entry name" value="Citrate synthase"/>
    <property type="match status" value="1"/>
</dbReference>
<dbReference type="InterPro" id="IPR024176">
    <property type="entry name" value="Citrate_synthase_bac-typ"/>
</dbReference>
<dbReference type="PATRIC" id="fig|1286171.3.peg.1493"/>
<organism evidence="7 8">
    <name type="scientific">Peptoclostridium acidaminophilum DSM 3953</name>
    <dbReference type="NCBI Taxonomy" id="1286171"/>
    <lineage>
        <taxon>Bacteria</taxon>
        <taxon>Bacillati</taxon>
        <taxon>Bacillota</taxon>
        <taxon>Clostridia</taxon>
        <taxon>Peptostreptococcales</taxon>
        <taxon>Peptoclostridiaceae</taxon>
        <taxon>Peptoclostridium</taxon>
    </lineage>
</organism>
<dbReference type="OrthoDB" id="9800864at2"/>
<keyword evidence="3 5" id="KW-0808">Transferase</keyword>
<dbReference type="AlphaFoldDB" id="W8TG78"/>
<comment type="pathway">
    <text evidence="1">Carbohydrate metabolism; tricarboxylic acid cycle.</text>
</comment>
<dbReference type="PANTHER" id="PTHR11739">
    <property type="entry name" value="CITRATE SYNTHASE"/>
    <property type="match status" value="1"/>
</dbReference>
<dbReference type="HOGENOM" id="CLU_025068_2_2_9"/>
<keyword evidence="7" id="KW-0012">Acyltransferase</keyword>
<dbReference type="PANTHER" id="PTHR11739:SF4">
    <property type="entry name" value="CITRATE SYNTHASE, PEROXISOMAL"/>
    <property type="match status" value="1"/>
</dbReference>
<accession>W8TG78</accession>
<dbReference type="eggNOG" id="COG0372">
    <property type="taxonomic scope" value="Bacteria"/>
</dbReference>
<name>W8TG78_PEPAC</name>
<evidence type="ECO:0000313" key="7">
    <source>
        <dbReference type="EMBL" id="AHM56838.1"/>
    </source>
</evidence>
<comment type="similarity">
    <text evidence="2 5">Belongs to the citrate synthase family.</text>
</comment>
<dbReference type="PIRSF" id="PIRSF001369">
    <property type="entry name" value="Citrate_synth"/>
    <property type="match status" value="1"/>
</dbReference>
<sequence>MSEEFYVALINKMAEAVEKTNRIPSDYYGMYNVKRGLRNENGTGVLVGLTQVGSVHGYVVDAGEIVPDEGALIYRGMDLKDVVQGFQKEKRHGFEEVCYLLLFGELPTQSQLDEFKKLLGELRVLPKSFTENMILKNPSKDIMNKLQRSILVSYSYDNNPDDISVKNLLRQSLELIARFPTIVAYGYQAKRHYHDNKSLFIHSPVPELGTAENLLYMIRPDNKYTEKEAELLDLSLVIHAEHGGGNNSAFATHVVSSTGTDTYSAIATAVGSLKGPKHGGANLKVLNMIDNIKENISSWSDKVEIKDYLRKILRKDAFDNTGLIYGMGHAVYTLSDPRAVLLKGKAYELAVEKGREEEFALYENIENLSIEAFKELKGPDAVICANVDFYSGFVYDMLNIPHELYTPLFATARVCGWCAHRIEQVVSDNKIMRPAYKSVMDMREYVELAKR</sequence>
<evidence type="ECO:0000256" key="4">
    <source>
        <dbReference type="ARBA" id="ARBA00049288"/>
    </source>
</evidence>
<dbReference type="InterPro" id="IPR016142">
    <property type="entry name" value="Citrate_synth-like_lrg_a-sub"/>
</dbReference>
<evidence type="ECO:0000256" key="3">
    <source>
        <dbReference type="ARBA" id="ARBA00022679"/>
    </source>
</evidence>
<evidence type="ECO:0000313" key="8">
    <source>
        <dbReference type="Proteomes" id="UP000019591"/>
    </source>
</evidence>
<dbReference type="EMBL" id="CP007452">
    <property type="protein sequence ID" value="AHM56838.1"/>
    <property type="molecule type" value="Genomic_DNA"/>
</dbReference>
<dbReference type="Proteomes" id="UP000019591">
    <property type="component" value="Chromosome"/>
</dbReference>
<dbReference type="InterPro" id="IPR036969">
    <property type="entry name" value="Citrate_synthase_sf"/>
</dbReference>
<dbReference type="CDD" id="cd06113">
    <property type="entry name" value="citrate_synt_like_1_2"/>
    <property type="match status" value="1"/>
</dbReference>
<proteinExistence type="inferred from homology"/>
<dbReference type="GO" id="GO:0006099">
    <property type="term" value="P:tricarboxylic acid cycle"/>
    <property type="evidence" value="ECO:0007669"/>
    <property type="project" value="UniProtKB-UniPathway"/>
</dbReference>
<keyword evidence="8" id="KW-1185">Reference proteome</keyword>
<dbReference type="InterPro" id="IPR016143">
    <property type="entry name" value="Citrate_synth-like_sm_a-sub"/>
</dbReference>
<dbReference type="PRINTS" id="PR00143">
    <property type="entry name" value="CITRTSNTHASE"/>
</dbReference>
<dbReference type="NCBIfam" id="NF010635">
    <property type="entry name" value="PRK14032.1"/>
    <property type="match status" value="1"/>
</dbReference>
<dbReference type="STRING" id="1286171.EAL2_c15430"/>
<dbReference type="GO" id="GO:0005829">
    <property type="term" value="C:cytosol"/>
    <property type="evidence" value="ECO:0007669"/>
    <property type="project" value="TreeGrafter"/>
</dbReference>
<dbReference type="InterPro" id="IPR002020">
    <property type="entry name" value="Citrate_synthase"/>
</dbReference>
<evidence type="ECO:0000256" key="6">
    <source>
        <dbReference type="PIRSR" id="PIRSR001369-1"/>
    </source>
</evidence>
<dbReference type="RefSeq" id="WP_025435817.1">
    <property type="nucleotide sequence ID" value="NZ_CP007452.1"/>
</dbReference>
<dbReference type="GO" id="GO:0005975">
    <property type="term" value="P:carbohydrate metabolic process"/>
    <property type="evidence" value="ECO:0007669"/>
    <property type="project" value="TreeGrafter"/>
</dbReference>
<dbReference type="Gene3D" id="1.10.230.10">
    <property type="entry name" value="Cytochrome P450-Terp, domain 2"/>
    <property type="match status" value="1"/>
</dbReference>
<gene>
    <name evidence="7" type="primary">gltA</name>
    <name evidence="7" type="ORF">EAL2_c15430</name>
</gene>
<dbReference type="GO" id="GO:0036440">
    <property type="term" value="F:citrate synthase activity"/>
    <property type="evidence" value="ECO:0007669"/>
    <property type="project" value="UniProtKB-EC"/>
</dbReference>
<dbReference type="UniPathway" id="UPA00223"/>
<evidence type="ECO:0000256" key="1">
    <source>
        <dbReference type="ARBA" id="ARBA00005163"/>
    </source>
</evidence>
<protein>
    <recommendedName>
        <fullName evidence="5">Citrate synthase</fullName>
    </recommendedName>
</protein>
<dbReference type="Gene3D" id="1.10.580.10">
    <property type="entry name" value="Citrate Synthase, domain 1"/>
    <property type="match status" value="1"/>
</dbReference>
<comment type="catalytic activity">
    <reaction evidence="4">
        <text>oxaloacetate + acetyl-CoA + H2O = citrate + CoA + H(+)</text>
        <dbReference type="Rhea" id="RHEA:16845"/>
        <dbReference type="ChEBI" id="CHEBI:15377"/>
        <dbReference type="ChEBI" id="CHEBI:15378"/>
        <dbReference type="ChEBI" id="CHEBI:16452"/>
        <dbReference type="ChEBI" id="CHEBI:16947"/>
        <dbReference type="ChEBI" id="CHEBI:57287"/>
        <dbReference type="ChEBI" id="CHEBI:57288"/>
        <dbReference type="EC" id="2.3.3.16"/>
    </reaction>
</comment>
<dbReference type="Pfam" id="PF00285">
    <property type="entry name" value="Citrate_synt"/>
    <property type="match status" value="1"/>
</dbReference>
<reference evidence="7 8" key="1">
    <citation type="journal article" date="2014" name="Genome Announc.">
        <title>Complete Genome Sequence of Amino Acid-Utilizing Eubacterium acidaminophilum al-2 (DSM 3953).</title>
        <authorList>
            <person name="Poehlein A."/>
            <person name="Andreesen J.R."/>
            <person name="Daniel R."/>
        </authorList>
    </citation>
    <scope>NUCLEOTIDE SEQUENCE [LARGE SCALE GENOMIC DNA]</scope>
    <source>
        <strain evidence="7 8">DSM 3953</strain>
    </source>
</reference>
<evidence type="ECO:0000256" key="5">
    <source>
        <dbReference type="PIRNR" id="PIRNR001369"/>
    </source>
</evidence>
<dbReference type="KEGG" id="eac:EAL2_c15430"/>
<feature type="active site" evidence="6">
    <location>
        <position position="388"/>
    </location>
</feature>
<feature type="active site" evidence="6">
    <location>
        <position position="329"/>
    </location>
</feature>